<dbReference type="InterPro" id="IPR052394">
    <property type="entry name" value="LRR-containing"/>
</dbReference>
<dbReference type="EMBL" id="JAINUG010000427">
    <property type="protein sequence ID" value="KAJ8371837.1"/>
    <property type="molecule type" value="Genomic_DNA"/>
</dbReference>
<organism evidence="2 3">
    <name type="scientific">Aldrovandia affinis</name>
    <dbReference type="NCBI Taxonomy" id="143900"/>
    <lineage>
        <taxon>Eukaryota</taxon>
        <taxon>Metazoa</taxon>
        <taxon>Chordata</taxon>
        <taxon>Craniata</taxon>
        <taxon>Vertebrata</taxon>
        <taxon>Euteleostomi</taxon>
        <taxon>Actinopterygii</taxon>
        <taxon>Neopterygii</taxon>
        <taxon>Teleostei</taxon>
        <taxon>Notacanthiformes</taxon>
        <taxon>Halosauridae</taxon>
        <taxon>Aldrovandia</taxon>
    </lineage>
</organism>
<dbReference type="SUPFAM" id="SSF52047">
    <property type="entry name" value="RNI-like"/>
    <property type="match status" value="1"/>
</dbReference>
<feature type="region of interest" description="Disordered" evidence="1">
    <location>
        <begin position="1"/>
        <end position="99"/>
    </location>
</feature>
<dbReference type="PANTHER" id="PTHR24114:SF37">
    <property type="entry name" value="LEUCINE-RICH REPEAT-CONTAINING PROTEIN 74B"/>
    <property type="match status" value="1"/>
</dbReference>
<comment type="caution">
    <text evidence="2">The sequence shown here is derived from an EMBL/GenBank/DDBJ whole genome shotgun (WGS) entry which is preliminary data.</text>
</comment>
<dbReference type="Gene3D" id="3.80.10.10">
    <property type="entry name" value="Ribonuclease Inhibitor"/>
    <property type="match status" value="3"/>
</dbReference>
<name>A0AAD7W0Z3_9TELE</name>
<gene>
    <name evidence="2" type="ORF">AAFF_G00299320</name>
</gene>
<evidence type="ECO:0000256" key="1">
    <source>
        <dbReference type="SAM" id="MobiDB-lite"/>
    </source>
</evidence>
<dbReference type="AlphaFoldDB" id="A0AAD7W0Z3"/>
<dbReference type="InterPro" id="IPR032675">
    <property type="entry name" value="LRR_dom_sf"/>
</dbReference>
<dbReference type="PANTHER" id="PTHR24114">
    <property type="entry name" value="LEUCINE RICH REPEAT FAMILY PROTEIN"/>
    <property type="match status" value="1"/>
</dbReference>
<evidence type="ECO:0008006" key="4">
    <source>
        <dbReference type="Google" id="ProtNLM"/>
    </source>
</evidence>
<dbReference type="Proteomes" id="UP001221898">
    <property type="component" value="Unassembled WGS sequence"/>
</dbReference>
<proteinExistence type="predicted"/>
<protein>
    <recommendedName>
        <fullName evidence="4">Leucine-rich repeat-containing protein 74B</fullName>
    </recommendedName>
</protein>
<dbReference type="InterPro" id="IPR001611">
    <property type="entry name" value="Leu-rich_rpt"/>
</dbReference>
<dbReference type="Pfam" id="PF13516">
    <property type="entry name" value="LRR_6"/>
    <property type="match status" value="7"/>
</dbReference>
<evidence type="ECO:0000313" key="3">
    <source>
        <dbReference type="Proteomes" id="UP001221898"/>
    </source>
</evidence>
<feature type="compositionally biased region" description="Low complexity" evidence="1">
    <location>
        <begin position="45"/>
        <end position="54"/>
    </location>
</feature>
<accession>A0AAD7W0Z3</accession>
<feature type="compositionally biased region" description="Basic and acidic residues" evidence="1">
    <location>
        <begin position="90"/>
        <end position="99"/>
    </location>
</feature>
<dbReference type="SMART" id="SM00368">
    <property type="entry name" value="LRR_RI"/>
    <property type="match status" value="8"/>
</dbReference>
<feature type="compositionally biased region" description="Basic and acidic residues" evidence="1">
    <location>
        <begin position="61"/>
        <end position="73"/>
    </location>
</feature>
<keyword evidence="3" id="KW-1185">Reference proteome</keyword>
<evidence type="ECO:0000313" key="2">
    <source>
        <dbReference type="EMBL" id="KAJ8371837.1"/>
    </source>
</evidence>
<sequence length="449" mass="48508">MESELVSEVEQLGGIGSRPPSRPRNPYSRGSVDNQTVTRIDADTSPSQSASSGQSSGGGKEVPETETGREWSQPRDGPGNDAEAETMHSSNDEDNVRDLEIKDEKVPFVPTDESRYQAACKIYGVVPVRSFLQNIHASELNMMHCGLGLQHIRALAVSLVTNTSILKLNLKDNRLEGLGGVAIAEMLKENCYITEINLSENKLGVEGAHAISSMLMENSTLVSINLSGNHFNDHAAIYLAEALKTNQKVEDLDLSYNKMGSVAGELLGEAIAENTAMKVLNLSWNCIRGSGALALAKSLGANIFLRKVDLSYNGLAKEGAATLGEALTLNNVLEELNLSINQIPLEGAVSFAMGLQKNKTLRILGMGRNPMQCLGCIAVLKAIQENPESALEFLDFSEIPVDQDFMDLYDNVKETFPSLQVKHGVGIGIKKKQHLSVSAGAIQRTQVDD</sequence>
<reference evidence="2" key="1">
    <citation type="journal article" date="2023" name="Science">
        <title>Genome structures resolve the early diversification of teleost fishes.</title>
        <authorList>
            <person name="Parey E."/>
            <person name="Louis A."/>
            <person name="Montfort J."/>
            <person name="Bouchez O."/>
            <person name="Roques C."/>
            <person name="Iampietro C."/>
            <person name="Lluch J."/>
            <person name="Castinel A."/>
            <person name="Donnadieu C."/>
            <person name="Desvignes T."/>
            <person name="Floi Bucao C."/>
            <person name="Jouanno E."/>
            <person name="Wen M."/>
            <person name="Mejri S."/>
            <person name="Dirks R."/>
            <person name="Jansen H."/>
            <person name="Henkel C."/>
            <person name="Chen W.J."/>
            <person name="Zahm M."/>
            <person name="Cabau C."/>
            <person name="Klopp C."/>
            <person name="Thompson A.W."/>
            <person name="Robinson-Rechavi M."/>
            <person name="Braasch I."/>
            <person name="Lecointre G."/>
            <person name="Bobe J."/>
            <person name="Postlethwait J.H."/>
            <person name="Berthelot C."/>
            <person name="Roest Crollius H."/>
            <person name="Guiguen Y."/>
        </authorList>
    </citation>
    <scope>NUCLEOTIDE SEQUENCE</scope>
    <source>
        <strain evidence="2">NC1722</strain>
    </source>
</reference>